<dbReference type="InterPro" id="IPR052158">
    <property type="entry name" value="INH-QAR"/>
</dbReference>
<reference evidence="2" key="1">
    <citation type="journal article" date="2020" name="Stud. Mycol.">
        <title>101 Dothideomycetes genomes: a test case for predicting lifestyles and emergence of pathogens.</title>
        <authorList>
            <person name="Haridas S."/>
            <person name="Albert R."/>
            <person name="Binder M."/>
            <person name="Bloem J."/>
            <person name="Labutti K."/>
            <person name="Salamov A."/>
            <person name="Andreopoulos B."/>
            <person name="Baker S."/>
            <person name="Barry K."/>
            <person name="Bills G."/>
            <person name="Bluhm B."/>
            <person name="Cannon C."/>
            <person name="Castanera R."/>
            <person name="Culley D."/>
            <person name="Daum C."/>
            <person name="Ezra D."/>
            <person name="Gonzalez J."/>
            <person name="Henrissat B."/>
            <person name="Kuo A."/>
            <person name="Liang C."/>
            <person name="Lipzen A."/>
            <person name="Lutzoni F."/>
            <person name="Magnuson J."/>
            <person name="Mondo S."/>
            <person name="Nolan M."/>
            <person name="Ohm R."/>
            <person name="Pangilinan J."/>
            <person name="Park H.-J."/>
            <person name="Ramirez L."/>
            <person name="Alfaro M."/>
            <person name="Sun H."/>
            <person name="Tritt A."/>
            <person name="Yoshinaga Y."/>
            <person name="Zwiers L.-H."/>
            <person name="Turgeon B."/>
            <person name="Goodwin S."/>
            <person name="Spatafora J."/>
            <person name="Crous P."/>
            <person name="Grigoriev I."/>
        </authorList>
    </citation>
    <scope>NUCLEOTIDE SEQUENCE</scope>
    <source>
        <strain evidence="2">CBS 260.36</strain>
    </source>
</reference>
<gene>
    <name evidence="2" type="ORF">K461DRAFT_274561</name>
</gene>
<dbReference type="Proteomes" id="UP000799439">
    <property type="component" value="Unassembled WGS sequence"/>
</dbReference>
<dbReference type="OrthoDB" id="543156at2759"/>
<organism evidence="2 3">
    <name type="scientific">Myriangium duriaei CBS 260.36</name>
    <dbReference type="NCBI Taxonomy" id="1168546"/>
    <lineage>
        <taxon>Eukaryota</taxon>
        <taxon>Fungi</taxon>
        <taxon>Dikarya</taxon>
        <taxon>Ascomycota</taxon>
        <taxon>Pezizomycotina</taxon>
        <taxon>Dothideomycetes</taxon>
        <taxon>Dothideomycetidae</taxon>
        <taxon>Myriangiales</taxon>
        <taxon>Myriangiaceae</taxon>
        <taxon>Myriangium</taxon>
    </lineage>
</organism>
<comment type="caution">
    <text evidence="2">The sequence shown here is derived from an EMBL/GenBank/DDBJ whole genome shotgun (WGS) entry which is preliminary data.</text>
</comment>
<evidence type="ECO:0000259" key="1">
    <source>
        <dbReference type="Pfam" id="PF01965"/>
    </source>
</evidence>
<dbReference type="PANTHER" id="PTHR43130">
    <property type="entry name" value="ARAC-FAMILY TRANSCRIPTIONAL REGULATOR"/>
    <property type="match status" value="1"/>
</dbReference>
<dbReference type="Gene3D" id="3.40.50.880">
    <property type="match status" value="1"/>
</dbReference>
<sequence>MAPSLQIGIMMETVQASDVVGADILGNLSTKYLSEVSQLGDFSKYESHAMDMIFHWIATTLEPTRMTPNVSVNPTTTYDDCPRDLDILLIGGPLPSHRPEQADRFMREAWEKTKTVMTTCIGGMWLASTGLLDGKKATTNRGVLDVAKKMYPKVEWQDQRWVVDCDGKLWTSGGAGSGEYSLR</sequence>
<evidence type="ECO:0000313" key="3">
    <source>
        <dbReference type="Proteomes" id="UP000799439"/>
    </source>
</evidence>
<evidence type="ECO:0000313" key="2">
    <source>
        <dbReference type="EMBL" id="KAF2155558.1"/>
    </source>
</evidence>
<name>A0A9P4J519_9PEZI</name>
<dbReference type="InterPro" id="IPR002818">
    <property type="entry name" value="DJ-1/PfpI"/>
</dbReference>
<dbReference type="EMBL" id="ML996082">
    <property type="protein sequence ID" value="KAF2155558.1"/>
    <property type="molecule type" value="Genomic_DNA"/>
</dbReference>
<dbReference type="InterPro" id="IPR029062">
    <property type="entry name" value="Class_I_gatase-like"/>
</dbReference>
<dbReference type="AlphaFoldDB" id="A0A9P4J519"/>
<proteinExistence type="predicted"/>
<keyword evidence="3" id="KW-1185">Reference proteome</keyword>
<dbReference type="Pfam" id="PF01965">
    <property type="entry name" value="DJ-1_PfpI"/>
    <property type="match status" value="1"/>
</dbReference>
<accession>A0A9P4J519</accession>
<dbReference type="PANTHER" id="PTHR43130:SF7">
    <property type="entry name" value="DJ-1_PFPI DOMAIN-CONTAINING PROTEIN"/>
    <property type="match status" value="1"/>
</dbReference>
<feature type="domain" description="DJ-1/PfpI" evidence="1">
    <location>
        <begin position="55"/>
        <end position="177"/>
    </location>
</feature>
<dbReference type="SUPFAM" id="SSF52317">
    <property type="entry name" value="Class I glutamine amidotransferase-like"/>
    <property type="match status" value="1"/>
</dbReference>
<keyword evidence="2" id="KW-0315">Glutamine amidotransferase</keyword>
<protein>
    <submittedName>
        <fullName evidence="2">Class I glutamine amidotransferase-like protein</fullName>
    </submittedName>
</protein>